<name>A0A2S6CQU8_9CYAN</name>
<dbReference type="RefSeq" id="WP_104388990.1">
    <property type="nucleotide sequence ID" value="NZ_PGEM01000141.1"/>
</dbReference>
<evidence type="ECO:0000313" key="1">
    <source>
        <dbReference type="EMBL" id="PPJ62118.1"/>
    </source>
</evidence>
<sequence>MSIWIVTTGNSDVIIKDDHNWSKFHDQALDKLECWDFGSVNRIDPSDKTAGYTIAARVLGIVYQDQLDDHFNDLSFPLLDGFTEHLKSKNDSKNLIVDKILVILTNQKNVFKPNEIEDSKCPYWQDTCTLKPIFEKYFTTNFPNFKKQIEYLELTPDSPDEGLDNWDKCLLLVNSLFQQKITDIISKTEKKKNDKHNKIFVSHQAGTPAISSAIQFSSLAKFENEVEFLVSNQYKREKILTISSSNYLKGLKLQEAKELLDRYDYLGVNKIFAELCKNKSLTEKEQKIKDLLAMAIQWNNANFDDFAKARSITNGDAKKRTQEWWWTSYEAGYLAVIRFRQGNYVETSFHSFRAVEGLLRYLDKNKYEYKGIHDLVEIVLPNWQSSDDIKIFKNFASRERNNLFHNLQGLEEKEVFKAWNTSDYTTWQNRVLGCINFIISESDQKFAKSDQKFTKLQDSSLMSSVHEELKTAINNYELQAPS</sequence>
<gene>
    <name evidence="1" type="ORF">CUN59_17185</name>
</gene>
<dbReference type="AlphaFoldDB" id="A0A2S6CQU8"/>
<accession>A0A2S6CQU8</accession>
<proteinExistence type="predicted"/>
<comment type="caution">
    <text evidence="1">The sequence shown here is derived from an EMBL/GenBank/DDBJ whole genome shotgun (WGS) entry which is preliminary data.</text>
</comment>
<protein>
    <submittedName>
        <fullName evidence="1">Uncharacterized protein</fullName>
    </submittedName>
</protein>
<organism evidence="1 2">
    <name type="scientific">Cuspidothrix issatschenkoi CHARLIE-1</name>
    <dbReference type="NCBI Taxonomy" id="2052836"/>
    <lineage>
        <taxon>Bacteria</taxon>
        <taxon>Bacillati</taxon>
        <taxon>Cyanobacteriota</taxon>
        <taxon>Cyanophyceae</taxon>
        <taxon>Nostocales</taxon>
        <taxon>Aphanizomenonaceae</taxon>
        <taxon>Cuspidothrix</taxon>
    </lineage>
</organism>
<dbReference type="Proteomes" id="UP000239589">
    <property type="component" value="Unassembled WGS sequence"/>
</dbReference>
<dbReference type="OrthoDB" id="428676at2"/>
<dbReference type="EMBL" id="PGEM01000141">
    <property type="protein sequence ID" value="PPJ62118.1"/>
    <property type="molecule type" value="Genomic_DNA"/>
</dbReference>
<evidence type="ECO:0000313" key="2">
    <source>
        <dbReference type="Proteomes" id="UP000239589"/>
    </source>
</evidence>
<reference evidence="1 2" key="1">
    <citation type="submission" date="2018-02" db="EMBL/GenBank/DDBJ databases">
        <title>Discovery of a pederin family compound in a non-symbiotic bloom-forming cyanobacterium.</title>
        <authorList>
            <person name="Kust A."/>
            <person name="Mares J."/>
            <person name="Jokela J."/>
            <person name="Urajova P."/>
            <person name="Hajek J."/>
            <person name="Saurav K."/>
            <person name="Voracova K."/>
            <person name="Fewer D.P."/>
            <person name="Haapaniemi E."/>
            <person name="Permi P."/>
            <person name="Rehakova K."/>
            <person name="Sivonen K."/>
            <person name="Hrouzek P."/>
        </authorList>
    </citation>
    <scope>NUCLEOTIDE SEQUENCE [LARGE SCALE GENOMIC DNA]</scope>
    <source>
        <strain evidence="1 2">CHARLIE-1</strain>
    </source>
</reference>
<keyword evidence="2" id="KW-1185">Reference proteome</keyword>